<dbReference type="PROSITE" id="PS50994">
    <property type="entry name" value="INTEGRASE"/>
    <property type="match status" value="2"/>
</dbReference>
<evidence type="ECO:0000259" key="18">
    <source>
        <dbReference type="PROSITE" id="PS50158"/>
    </source>
</evidence>
<dbReference type="GO" id="GO:0008270">
    <property type="term" value="F:zinc ion binding"/>
    <property type="evidence" value="ECO:0007669"/>
    <property type="project" value="UniProtKB-KW"/>
</dbReference>
<dbReference type="InterPro" id="IPR043502">
    <property type="entry name" value="DNA/RNA_pol_sf"/>
</dbReference>
<dbReference type="SUPFAM" id="SSF57756">
    <property type="entry name" value="Retrovirus zinc finger-like domains"/>
    <property type="match status" value="1"/>
</dbReference>
<keyword evidence="16" id="KW-0862">Zinc</keyword>
<evidence type="ECO:0000256" key="4">
    <source>
        <dbReference type="ARBA" id="ARBA00022695"/>
    </source>
</evidence>
<dbReference type="InterPro" id="IPR036397">
    <property type="entry name" value="RNaseH_sf"/>
</dbReference>
<dbReference type="InterPro" id="IPR041373">
    <property type="entry name" value="RT_RNaseH"/>
</dbReference>
<dbReference type="InterPro" id="IPR025724">
    <property type="entry name" value="GAG-pre-integrase_dom"/>
</dbReference>
<dbReference type="Gene3D" id="1.10.340.70">
    <property type="match status" value="1"/>
</dbReference>
<feature type="compositionally biased region" description="Basic and acidic residues" evidence="17">
    <location>
        <begin position="884"/>
        <end position="903"/>
    </location>
</feature>
<keyword evidence="5" id="KW-0540">Nuclease</keyword>
<keyword evidence="6" id="KW-0479">Metal-binding</keyword>
<evidence type="ECO:0000313" key="22">
    <source>
        <dbReference type="Proteomes" id="UP000326396"/>
    </source>
</evidence>
<dbReference type="Gene3D" id="4.10.60.10">
    <property type="entry name" value="Zinc finger, CCHC-type"/>
    <property type="match status" value="1"/>
</dbReference>
<keyword evidence="22" id="KW-1185">Reference proteome</keyword>
<dbReference type="Gene3D" id="2.40.70.10">
    <property type="entry name" value="Acid Proteases"/>
    <property type="match status" value="1"/>
</dbReference>
<evidence type="ECO:0000256" key="7">
    <source>
        <dbReference type="ARBA" id="ARBA00022750"/>
    </source>
</evidence>
<dbReference type="InterPro" id="IPR021109">
    <property type="entry name" value="Peptidase_aspartic_dom_sf"/>
</dbReference>
<dbReference type="GO" id="GO:0003887">
    <property type="term" value="F:DNA-directed DNA polymerase activity"/>
    <property type="evidence" value="ECO:0007669"/>
    <property type="project" value="UniProtKB-KW"/>
</dbReference>
<gene>
    <name evidence="21" type="ORF">E3N88_30373</name>
</gene>
<dbReference type="Pfam" id="PF08284">
    <property type="entry name" value="RVP_2"/>
    <property type="match status" value="1"/>
</dbReference>
<feature type="region of interest" description="Disordered" evidence="17">
    <location>
        <begin position="223"/>
        <end position="255"/>
    </location>
</feature>
<keyword evidence="14" id="KW-0238">DNA-binding</keyword>
<feature type="compositionally biased region" description="Polar residues" evidence="17">
    <location>
        <begin position="227"/>
        <end position="249"/>
    </location>
</feature>
<proteinExistence type="predicted"/>
<keyword evidence="13" id="KW-0239">DNA-directed DNA polymerase</keyword>
<evidence type="ECO:0000256" key="9">
    <source>
        <dbReference type="ARBA" id="ARBA00022801"/>
    </source>
</evidence>
<dbReference type="EC" id="2.7.7.49" evidence="1"/>
<keyword evidence="4" id="KW-0548">Nucleotidyltransferase</keyword>
<dbReference type="GO" id="GO:0004190">
    <property type="term" value="F:aspartic-type endopeptidase activity"/>
    <property type="evidence" value="ECO:0007669"/>
    <property type="project" value="UniProtKB-KW"/>
</dbReference>
<evidence type="ECO:0000256" key="8">
    <source>
        <dbReference type="ARBA" id="ARBA00022759"/>
    </source>
</evidence>
<feature type="domain" description="Integrase catalytic" evidence="20">
    <location>
        <begin position="1780"/>
        <end position="1943"/>
    </location>
</feature>
<dbReference type="Pfam" id="PF14244">
    <property type="entry name" value="Retrotran_gag_3"/>
    <property type="match status" value="1"/>
</dbReference>
<dbReference type="InterPro" id="IPR000477">
    <property type="entry name" value="RT_dom"/>
</dbReference>
<keyword evidence="12" id="KW-0695">RNA-directed DNA polymerase</keyword>
<dbReference type="FunFam" id="3.10.20.370:FF:000001">
    <property type="entry name" value="Retrovirus-related Pol polyprotein from transposon 17.6-like protein"/>
    <property type="match status" value="1"/>
</dbReference>
<dbReference type="FunFam" id="3.10.10.10:FF:000007">
    <property type="entry name" value="Retrovirus-related Pol polyprotein from transposon 17.6-like Protein"/>
    <property type="match status" value="1"/>
</dbReference>
<evidence type="ECO:0000256" key="2">
    <source>
        <dbReference type="ARBA" id="ARBA00022670"/>
    </source>
</evidence>
<dbReference type="InterPro" id="IPR005162">
    <property type="entry name" value="Retrotrans_gag_dom"/>
</dbReference>
<keyword evidence="7" id="KW-0064">Aspartyl protease</keyword>
<keyword evidence="3" id="KW-0808">Transferase</keyword>
<evidence type="ECO:0000256" key="16">
    <source>
        <dbReference type="PROSITE-ProRule" id="PRU00047"/>
    </source>
</evidence>
<dbReference type="CDD" id="cd00303">
    <property type="entry name" value="retropepsin_like"/>
    <property type="match status" value="1"/>
</dbReference>
<evidence type="ECO:0000256" key="11">
    <source>
        <dbReference type="ARBA" id="ARBA00022908"/>
    </source>
</evidence>
<feature type="domain" description="CCHC-type" evidence="18">
    <location>
        <begin position="956"/>
        <end position="972"/>
    </location>
</feature>
<evidence type="ECO:0000256" key="3">
    <source>
        <dbReference type="ARBA" id="ARBA00022679"/>
    </source>
</evidence>
<evidence type="ECO:0000256" key="5">
    <source>
        <dbReference type="ARBA" id="ARBA00022722"/>
    </source>
</evidence>
<dbReference type="Gene3D" id="3.30.420.10">
    <property type="entry name" value="Ribonuclease H-like superfamily/Ribonuclease H"/>
    <property type="match status" value="2"/>
</dbReference>
<dbReference type="OrthoDB" id="3229173at2759"/>
<feature type="domain" description="Integrase catalytic" evidence="20">
    <location>
        <begin position="453"/>
        <end position="629"/>
    </location>
</feature>
<keyword evidence="11" id="KW-0229">DNA integration</keyword>
<dbReference type="InterPro" id="IPR001584">
    <property type="entry name" value="Integrase_cat-core"/>
</dbReference>
<evidence type="ECO:0000256" key="12">
    <source>
        <dbReference type="ARBA" id="ARBA00022918"/>
    </source>
</evidence>
<dbReference type="GO" id="GO:0006310">
    <property type="term" value="P:DNA recombination"/>
    <property type="evidence" value="ECO:0007669"/>
    <property type="project" value="UniProtKB-KW"/>
</dbReference>
<feature type="compositionally biased region" description="Low complexity" evidence="17">
    <location>
        <begin position="907"/>
        <end position="920"/>
    </location>
</feature>
<dbReference type="Gene3D" id="3.10.10.10">
    <property type="entry name" value="HIV Type 1 Reverse Transcriptase, subunit A, domain 1"/>
    <property type="match status" value="1"/>
</dbReference>
<evidence type="ECO:0000256" key="15">
    <source>
        <dbReference type="ARBA" id="ARBA00023172"/>
    </source>
</evidence>
<evidence type="ECO:0000256" key="17">
    <source>
        <dbReference type="SAM" id="MobiDB-lite"/>
    </source>
</evidence>
<feature type="region of interest" description="Disordered" evidence="17">
    <location>
        <begin position="296"/>
        <end position="319"/>
    </location>
</feature>
<dbReference type="Pfam" id="PF24626">
    <property type="entry name" value="SH3_Tf2-1"/>
    <property type="match status" value="1"/>
</dbReference>
<dbReference type="PROSITE" id="PS50158">
    <property type="entry name" value="ZF_CCHC"/>
    <property type="match status" value="2"/>
</dbReference>
<dbReference type="InterPro" id="IPR050951">
    <property type="entry name" value="Retrovirus_Pol_polyprotein"/>
</dbReference>
<dbReference type="EMBL" id="SZYD01000015">
    <property type="protein sequence ID" value="KAD3641149.1"/>
    <property type="molecule type" value="Genomic_DNA"/>
</dbReference>
<dbReference type="GO" id="GO:0004519">
    <property type="term" value="F:endonuclease activity"/>
    <property type="evidence" value="ECO:0007669"/>
    <property type="project" value="UniProtKB-KW"/>
</dbReference>
<keyword evidence="16" id="KW-0863">Zinc-finger</keyword>
<protein>
    <recommendedName>
        <fullName evidence="1">RNA-directed DNA polymerase</fullName>
        <ecNumber evidence="1">2.7.7.49</ecNumber>
    </recommendedName>
</protein>
<dbReference type="SUPFAM" id="SSF50630">
    <property type="entry name" value="Acid proteases"/>
    <property type="match status" value="1"/>
</dbReference>
<keyword evidence="2" id="KW-0645">Protease</keyword>
<dbReference type="Pfam" id="PF13976">
    <property type="entry name" value="gag_pre-integrs"/>
    <property type="match status" value="1"/>
</dbReference>
<dbReference type="SMART" id="SM00343">
    <property type="entry name" value="ZnF_C2HC"/>
    <property type="match status" value="3"/>
</dbReference>
<dbReference type="InterPro" id="IPR001969">
    <property type="entry name" value="Aspartic_peptidase_AS"/>
</dbReference>
<dbReference type="FunFam" id="3.30.70.270:FF:000026">
    <property type="entry name" value="Transposon Ty3-G Gag-Pol polyprotein"/>
    <property type="match status" value="1"/>
</dbReference>
<dbReference type="CDD" id="cd09274">
    <property type="entry name" value="RNase_HI_RT_Ty3"/>
    <property type="match status" value="1"/>
</dbReference>
<dbReference type="InterPro" id="IPR041588">
    <property type="entry name" value="Integrase_H2C2"/>
</dbReference>
<dbReference type="Pfam" id="PF00665">
    <property type="entry name" value="rve"/>
    <property type="match status" value="1"/>
</dbReference>
<accession>A0A5N6MMC2</accession>
<dbReference type="PANTHER" id="PTHR37984">
    <property type="entry name" value="PROTEIN CBG26694"/>
    <property type="match status" value="1"/>
</dbReference>
<evidence type="ECO:0000256" key="13">
    <source>
        <dbReference type="ARBA" id="ARBA00022932"/>
    </source>
</evidence>
<evidence type="ECO:0000256" key="1">
    <source>
        <dbReference type="ARBA" id="ARBA00012493"/>
    </source>
</evidence>
<evidence type="ECO:0000259" key="20">
    <source>
        <dbReference type="PROSITE" id="PS50994"/>
    </source>
</evidence>
<feature type="domain" description="CCHC-type" evidence="18">
    <location>
        <begin position="995"/>
        <end position="1010"/>
    </location>
</feature>
<dbReference type="Gene3D" id="3.30.70.270">
    <property type="match status" value="2"/>
</dbReference>
<evidence type="ECO:0000256" key="10">
    <source>
        <dbReference type="ARBA" id="ARBA00022842"/>
    </source>
</evidence>
<dbReference type="InterPro" id="IPR001878">
    <property type="entry name" value="Znf_CCHC"/>
</dbReference>
<dbReference type="InterPro" id="IPR056924">
    <property type="entry name" value="SH3_Tf2-1"/>
</dbReference>
<sequence length="2230" mass="254376">MAEGTIVGTLISKLDVSNPLYLHASDSSNLTVTTIKLKGTENYTVWANALILALKVKNKIGFIDGTCVQPSDDDVLAKQWDMCNSIVLTWILNSISDDIYMGHVYSKLATDVWKELKETYDKVDASVVFDLYQRINVFTQNGLSVSEYYHKLNIMWNQLDQILQLPICVCNAAKQFNDFNHLIKLMQFLMGLDSVYHSVRTNLLIKEPLPSVKEAFAIISREESHRNSSGSTQKGQNQNVGFASVNNQSNDFKKKPNKFLNNKGLKCSHCNKTGHTVEKCFEIIGYPSWMKTKYNQGKKGNSSNNAISDLTDDNDSGNVSSLTSEQVAKLLSLLNEKNTDGSQSCNASDKDMVNKTDVSNLNVTVKHPNGTNAKDSLTRRVLVTGDQLDGLYFCGNASISGKCFNCSENVNLWHARLGHPSEFVLKALKDDLKLKHFENHSSCETCHRAKQHRDPFPLSDHKTKQLGELIHLDVWGPYKISSREGYRYFLTIVDDFTRAVWVYLIKHKDEVFACISEFATMVKTQFERGIKILRSDNGKEFVNNQMNDFCKINGILQQTSCAYTPQQNGVAERKHRHLLNVARSLLFQGNFPLKFWSECILTAVYLINRTPSSILNGDSLPDDDVRVTEKVVDSGIHGLLYFKISMAGRGPHARPPRRTLDAAVIKMMVDRRVNKILAEHEAHRLASETSGLNNGSQGNNNKGCSFKSFLNCHPHKFKGTEGAVGMLRWVEKVESVFAMCECTEENRVKFATGTLEGPALTWWNTHVQTLGLDGANSMPWADFTRLLQEEYCPRDEIRKLEAEFWVLKMVGSEIEQYCTRFHELCKLCPAMVTPEYKKIEQFISGLPEQIQSMVTASDLTTIQPLIRLAHKLTDQAVAQGKLPKRGEHVKPQESQKRKWEPSHHQSHQPQQQQRSAPARAFTATQPDDKGKGVYQGKYPLCNRCSYHHFGQCERYRCLKCGRHGHMAKDCRSRFPTNNSNPNHNQNNNQNTSRGCYECGKPGHMRRDCPQLQKAGGGAAKGRAFVIGSGEAKDDPNIVTGTFLLNNVYASILFDTGADRSFISSEFSKLLDITPTPLDYKYTVELADGKLIETQHIFRGCVMVLADHELEIDLMPVTLGSFDVVVGMDWLSANQAEIVCNEKIVRVTLQNGEQISIQGERRGVPLNIMSCMKANKYLQKGYTAILALIAEQPKKERKIEDIAVVRDFPEVFPEDLPGLPPKRQVEFQIDLTPGAAPIAKAPYRLAPTEMQELSNQLQELLDKGFIRPSFSPWGAPVLFVKKKDGSFRMCIDYRELNKVTIKNRYPLPRIDDLFDQLQGSSYYSKIDLRSGYHQLRIQENDIPKTAFRTRYGHYEFLVMPFGLTNAPAVFMDLMNRVCKPYLDKFVIVFIDDILIYSKNQEEHAEHLRLVLELLKKEQLYAKFSKCDFWIREVQFLGHVVNEQGIHVDPAKIEAIKNWEAPKTPTEVRQFLGLAGYYRRFIEGFSKIAQSLTSLTHKDKKFDWGDKQEAAFNLLKQKLCTAPILSLPEGCEDFVVYCDASKQGLGCVLMQREKVIAYASRQLKVHEKNYTTHDLELGAVVFALKIWRHYLYGTRCTIFTDHKSLQHIFDQKELNMRQRRWVELIGDYDCAIKYHPGKANVVADALSRKETTKRVRALQLTIHSELPNQIRNAQQEALKAENLTLEAMRGMDKQLKAKDDGAYYLMDRIWIPRYGGLREVVMDEAHKSRYSIHPGSDKMYHDLKTTYWWPNMKAEIATYVGKCLTCSKVKVEYQKPSGLLQQPELPMWKWEQISMDFITKLPKTASGCDTIWVIVDRLTKSAHFLPIKETDKLDKLTRIYLKEVVTRHGVPISIISDRDSRFTSHFWKSLHEALGTRLDMSTAYHPQTDGQSERTIQTLEDMLRACVIDFGSSWESHLPLVEFSYNNSYHTSIQAAPFEALYGRKCRSPICWAEVGDSQLTGPELVHETTEKIVQIRKRMAAARDRQKSYADKRRKPLEFQVGDRVLLKVSPWKGVIRFGKRGKLNPRYIGPFEITKRIGPVAYELNLPVELSSVHNVFHISNLKKCLSDETLVIPLEEIQIDEQLNFVEEPVEIMDRETKKLKLSKIPIVKVRWNSRRGPEFTWEREDQMKQKESVALRDGPHDTVAIRDKRRGKFERGTSSRYARGTPEPVALREETQFAESLFNQDVIITSQPSLSFPIPRHSNSSPSPANHHFHQLEAIVEEIEAQEH</sequence>
<dbReference type="InterPro" id="IPR029472">
    <property type="entry name" value="Copia-like_N"/>
</dbReference>
<evidence type="ECO:0000256" key="6">
    <source>
        <dbReference type="ARBA" id="ARBA00022723"/>
    </source>
</evidence>
<dbReference type="PANTHER" id="PTHR37984:SF5">
    <property type="entry name" value="PROTEIN NYNRIN-LIKE"/>
    <property type="match status" value="1"/>
</dbReference>
<feature type="domain" description="Reverse transcriptase" evidence="19">
    <location>
        <begin position="1260"/>
        <end position="1439"/>
    </location>
</feature>
<keyword evidence="8" id="KW-0255">Endonuclease</keyword>
<reference evidence="21 22" key="1">
    <citation type="submission" date="2019-05" db="EMBL/GenBank/DDBJ databases">
        <title>Mikania micrantha, genome provides insights into the molecular mechanism of rapid growth.</title>
        <authorList>
            <person name="Liu B."/>
        </authorList>
    </citation>
    <scope>NUCLEOTIDE SEQUENCE [LARGE SCALE GENOMIC DNA]</scope>
    <source>
        <strain evidence="21">NLD-2019</strain>
        <tissue evidence="21">Leaf</tissue>
    </source>
</reference>
<dbReference type="GO" id="GO:0015074">
    <property type="term" value="P:DNA integration"/>
    <property type="evidence" value="ECO:0007669"/>
    <property type="project" value="UniProtKB-KW"/>
</dbReference>
<dbReference type="Pfam" id="PF17921">
    <property type="entry name" value="Integrase_H2C2"/>
    <property type="match status" value="1"/>
</dbReference>
<feature type="compositionally biased region" description="Polar residues" evidence="17">
    <location>
        <begin position="296"/>
        <end position="308"/>
    </location>
</feature>
<dbReference type="Pfam" id="PF00078">
    <property type="entry name" value="RVT_1"/>
    <property type="match status" value="1"/>
</dbReference>
<dbReference type="FunFam" id="3.30.420.10:FF:000032">
    <property type="entry name" value="Retrovirus-related Pol polyprotein from transposon 297-like Protein"/>
    <property type="match status" value="1"/>
</dbReference>
<dbReference type="Proteomes" id="UP000326396">
    <property type="component" value="Linkage Group LG5"/>
</dbReference>
<dbReference type="PROSITE" id="PS50878">
    <property type="entry name" value="RT_POL"/>
    <property type="match status" value="1"/>
</dbReference>
<dbReference type="CDD" id="cd01647">
    <property type="entry name" value="RT_LTR"/>
    <property type="match status" value="1"/>
</dbReference>
<dbReference type="PROSITE" id="PS00141">
    <property type="entry name" value="ASP_PROTEASE"/>
    <property type="match status" value="1"/>
</dbReference>
<dbReference type="SUPFAM" id="SSF56672">
    <property type="entry name" value="DNA/RNA polymerases"/>
    <property type="match status" value="1"/>
</dbReference>
<evidence type="ECO:0000256" key="14">
    <source>
        <dbReference type="ARBA" id="ARBA00023125"/>
    </source>
</evidence>
<dbReference type="Pfam" id="PF00098">
    <property type="entry name" value="zf-CCHC"/>
    <property type="match status" value="1"/>
</dbReference>
<dbReference type="GO" id="GO:0003964">
    <property type="term" value="F:RNA-directed DNA polymerase activity"/>
    <property type="evidence" value="ECO:0007669"/>
    <property type="project" value="UniProtKB-KW"/>
</dbReference>
<evidence type="ECO:0000259" key="19">
    <source>
        <dbReference type="PROSITE" id="PS50878"/>
    </source>
</evidence>
<dbReference type="GO" id="GO:0003677">
    <property type="term" value="F:DNA binding"/>
    <property type="evidence" value="ECO:0007669"/>
    <property type="project" value="UniProtKB-KW"/>
</dbReference>
<feature type="region of interest" description="Disordered" evidence="17">
    <location>
        <begin position="878"/>
        <end position="932"/>
    </location>
</feature>
<evidence type="ECO:0000313" key="21">
    <source>
        <dbReference type="EMBL" id="KAD3641149.1"/>
    </source>
</evidence>
<name>A0A5N6MMC2_9ASTR</name>
<keyword evidence="10" id="KW-0460">Magnesium</keyword>
<dbReference type="InterPro" id="IPR012337">
    <property type="entry name" value="RNaseH-like_sf"/>
</dbReference>
<dbReference type="GO" id="GO:0006508">
    <property type="term" value="P:proteolysis"/>
    <property type="evidence" value="ECO:0007669"/>
    <property type="project" value="UniProtKB-KW"/>
</dbReference>
<keyword evidence="9" id="KW-0378">Hydrolase</keyword>
<dbReference type="InterPro" id="IPR043128">
    <property type="entry name" value="Rev_trsase/Diguanyl_cyclase"/>
</dbReference>
<dbReference type="InterPro" id="IPR036875">
    <property type="entry name" value="Znf_CCHC_sf"/>
</dbReference>
<organism evidence="21 22">
    <name type="scientific">Mikania micrantha</name>
    <name type="common">bitter vine</name>
    <dbReference type="NCBI Taxonomy" id="192012"/>
    <lineage>
        <taxon>Eukaryota</taxon>
        <taxon>Viridiplantae</taxon>
        <taxon>Streptophyta</taxon>
        <taxon>Embryophyta</taxon>
        <taxon>Tracheophyta</taxon>
        <taxon>Spermatophyta</taxon>
        <taxon>Magnoliopsida</taxon>
        <taxon>eudicotyledons</taxon>
        <taxon>Gunneridae</taxon>
        <taxon>Pentapetalae</taxon>
        <taxon>asterids</taxon>
        <taxon>campanulids</taxon>
        <taxon>Asterales</taxon>
        <taxon>Asteraceae</taxon>
        <taxon>Asteroideae</taxon>
        <taxon>Heliantheae alliance</taxon>
        <taxon>Eupatorieae</taxon>
        <taxon>Mikania</taxon>
    </lineage>
</organism>
<comment type="caution">
    <text evidence="21">The sequence shown here is derived from an EMBL/GenBank/DDBJ whole genome shotgun (WGS) entry which is preliminary data.</text>
</comment>
<dbReference type="SUPFAM" id="SSF53098">
    <property type="entry name" value="Ribonuclease H-like"/>
    <property type="match status" value="2"/>
</dbReference>
<dbReference type="Pfam" id="PF17917">
    <property type="entry name" value="RT_RNaseH"/>
    <property type="match status" value="1"/>
</dbReference>
<dbReference type="Pfam" id="PF03732">
    <property type="entry name" value="Retrotrans_gag"/>
    <property type="match status" value="1"/>
</dbReference>
<keyword evidence="15" id="KW-0233">DNA recombination</keyword>